<evidence type="ECO:0000313" key="12">
    <source>
        <dbReference type="EMBL" id="RKD75510.1"/>
    </source>
</evidence>
<feature type="domain" description="Response regulatory" evidence="11">
    <location>
        <begin position="5"/>
        <end position="123"/>
    </location>
</feature>
<dbReference type="Pfam" id="PF00072">
    <property type="entry name" value="Response_reg"/>
    <property type="match status" value="1"/>
</dbReference>
<evidence type="ECO:0000256" key="6">
    <source>
        <dbReference type="ARBA" id="ARBA00023125"/>
    </source>
</evidence>
<keyword evidence="6 9" id="KW-0238">DNA-binding</keyword>
<keyword evidence="2 9" id="KW-0963">Cytoplasm</keyword>
<dbReference type="InterPro" id="IPR001789">
    <property type="entry name" value="Sig_transdc_resp-reg_receiver"/>
</dbReference>
<dbReference type="GO" id="GO:0000156">
    <property type="term" value="F:phosphorelay response regulator activity"/>
    <property type="evidence" value="ECO:0007669"/>
    <property type="project" value="TreeGrafter"/>
</dbReference>
<evidence type="ECO:0000256" key="4">
    <source>
        <dbReference type="ARBA" id="ARBA00023012"/>
    </source>
</evidence>
<dbReference type="InterPro" id="IPR024187">
    <property type="entry name" value="Sig_transdc_resp-reg_cit/mal"/>
</dbReference>
<dbReference type="Gene3D" id="3.40.50.2300">
    <property type="match status" value="1"/>
</dbReference>
<keyword evidence="13" id="KW-1185">Reference proteome</keyword>
<evidence type="ECO:0000256" key="3">
    <source>
        <dbReference type="ARBA" id="ARBA00022553"/>
    </source>
</evidence>
<dbReference type="AlphaFoldDB" id="A0A419V6B7"/>
<evidence type="ECO:0000256" key="7">
    <source>
        <dbReference type="ARBA" id="ARBA00023159"/>
    </source>
</evidence>
<comment type="subcellular location">
    <subcellularLocation>
        <location evidence="1 9">Cytoplasm</location>
    </subcellularLocation>
</comment>
<dbReference type="PIRSF" id="PIRSF006171">
    <property type="entry name" value="RR_citrat_malat"/>
    <property type="match status" value="1"/>
</dbReference>
<proteinExistence type="predicted"/>
<evidence type="ECO:0000259" key="11">
    <source>
        <dbReference type="PROSITE" id="PS50110"/>
    </source>
</evidence>
<comment type="caution">
    <text evidence="12">The sequence shown here is derived from an EMBL/GenBank/DDBJ whole genome shotgun (WGS) entry which is preliminary data.</text>
</comment>
<name>A0A419V6B7_9BACL</name>
<dbReference type="PROSITE" id="PS50110">
    <property type="entry name" value="RESPONSE_REGULATORY"/>
    <property type="match status" value="1"/>
</dbReference>
<feature type="modified residue" description="4-aspartylphosphate" evidence="10">
    <location>
        <position position="58"/>
    </location>
</feature>
<evidence type="ECO:0000256" key="5">
    <source>
        <dbReference type="ARBA" id="ARBA00023015"/>
    </source>
</evidence>
<protein>
    <recommendedName>
        <fullName evidence="9">Transcriptional regulatory protein</fullName>
    </recommendedName>
</protein>
<dbReference type="Proteomes" id="UP000285120">
    <property type="component" value="Unassembled WGS sequence"/>
</dbReference>
<keyword evidence="7 9" id="KW-0010">Activator</keyword>
<dbReference type="EMBL" id="RAPK01000007">
    <property type="protein sequence ID" value="RKD75510.1"/>
    <property type="molecule type" value="Genomic_DNA"/>
</dbReference>
<dbReference type="GO" id="GO:0005737">
    <property type="term" value="C:cytoplasm"/>
    <property type="evidence" value="ECO:0007669"/>
    <property type="project" value="UniProtKB-SubCell"/>
</dbReference>
<organism evidence="12 13">
    <name type="scientific">Sinobaca qinghaiensis</name>
    <dbReference type="NCBI Taxonomy" id="342944"/>
    <lineage>
        <taxon>Bacteria</taxon>
        <taxon>Bacillati</taxon>
        <taxon>Bacillota</taxon>
        <taxon>Bacilli</taxon>
        <taxon>Bacillales</taxon>
        <taxon>Sporolactobacillaceae</taxon>
        <taxon>Sinobaca</taxon>
    </lineage>
</organism>
<dbReference type="GO" id="GO:0003677">
    <property type="term" value="F:DNA binding"/>
    <property type="evidence" value="ECO:0007669"/>
    <property type="project" value="UniProtKB-KW"/>
</dbReference>
<dbReference type="RefSeq" id="WP_120192384.1">
    <property type="nucleotide sequence ID" value="NZ_RAPK01000007.1"/>
</dbReference>
<dbReference type="InterPro" id="IPR048714">
    <property type="entry name" value="DpiA-like_HTH"/>
</dbReference>
<dbReference type="SMART" id="SM00448">
    <property type="entry name" value="REC"/>
    <property type="match status" value="1"/>
</dbReference>
<evidence type="ECO:0000256" key="9">
    <source>
        <dbReference type="PIRNR" id="PIRNR006171"/>
    </source>
</evidence>
<dbReference type="PANTHER" id="PTHR45526:SF1">
    <property type="entry name" value="TRANSCRIPTIONAL REGULATORY PROTEIN DCUR-RELATED"/>
    <property type="match status" value="1"/>
</dbReference>
<evidence type="ECO:0000256" key="10">
    <source>
        <dbReference type="PROSITE-ProRule" id="PRU00169"/>
    </source>
</evidence>
<gene>
    <name evidence="12" type="ORF">ATL39_1209</name>
</gene>
<keyword evidence="5 9" id="KW-0805">Transcription regulation</keyword>
<evidence type="ECO:0000313" key="13">
    <source>
        <dbReference type="Proteomes" id="UP000285120"/>
    </source>
</evidence>
<sequence>MTTLSVLIVEDDFRVAGIIEDAVHNSSSYQVINKTKTARETIDFLKSCPSLPDLVLLDVYIPDADGLSLLREIRELYGKLDIIMITAARETETIQEAIRSGIYDYILKPIDFQRFQETLKQYASHHAMLQQQEELEQEDIDRLIHQKKNTASRLDEVLPKGIDPATLEHIKHSLNKEQAGVSAAKAAGLAGVSRPTARRYLEYLASINYAEVFSSYGDPGRPQRLYQVTARRN</sequence>
<accession>A0A419V6B7</accession>
<evidence type="ECO:0000256" key="2">
    <source>
        <dbReference type="ARBA" id="ARBA00022490"/>
    </source>
</evidence>
<evidence type="ECO:0000256" key="1">
    <source>
        <dbReference type="ARBA" id="ARBA00004496"/>
    </source>
</evidence>
<dbReference type="InterPro" id="IPR051271">
    <property type="entry name" value="2C-system_Tx_regulators"/>
</dbReference>
<keyword evidence="4 9" id="KW-0902">Two-component regulatory system</keyword>
<dbReference type="Pfam" id="PF20714">
    <property type="entry name" value="HTH_64"/>
    <property type="match status" value="1"/>
</dbReference>
<evidence type="ECO:0000256" key="8">
    <source>
        <dbReference type="ARBA" id="ARBA00023163"/>
    </source>
</evidence>
<keyword evidence="8 9" id="KW-0804">Transcription</keyword>
<dbReference type="GO" id="GO:0003700">
    <property type="term" value="F:DNA-binding transcription factor activity"/>
    <property type="evidence" value="ECO:0007669"/>
    <property type="project" value="InterPro"/>
</dbReference>
<dbReference type="PANTHER" id="PTHR45526">
    <property type="entry name" value="TRANSCRIPTIONAL REGULATORY PROTEIN DPIA"/>
    <property type="match status" value="1"/>
</dbReference>
<reference evidence="12 13" key="1">
    <citation type="submission" date="2018-09" db="EMBL/GenBank/DDBJ databases">
        <title>Genomic Encyclopedia of Archaeal and Bacterial Type Strains, Phase II (KMG-II): from individual species to whole genera.</title>
        <authorList>
            <person name="Goeker M."/>
        </authorList>
    </citation>
    <scope>NUCLEOTIDE SEQUENCE [LARGE SCALE GENOMIC DNA]</scope>
    <source>
        <strain evidence="12 13">DSM 17008</strain>
    </source>
</reference>
<dbReference type="OrthoDB" id="9759232at2"/>
<keyword evidence="3 10" id="KW-0597">Phosphoprotein</keyword>
<dbReference type="SUPFAM" id="SSF52172">
    <property type="entry name" value="CheY-like"/>
    <property type="match status" value="1"/>
</dbReference>
<dbReference type="InterPro" id="IPR011006">
    <property type="entry name" value="CheY-like_superfamily"/>
</dbReference>